<dbReference type="Proteomes" id="UP000177418">
    <property type="component" value="Unassembled WGS sequence"/>
</dbReference>
<protein>
    <submittedName>
        <fullName evidence="1">Uncharacterized protein</fullName>
    </submittedName>
</protein>
<dbReference type="EMBL" id="MGAV01000025">
    <property type="protein sequence ID" value="OGK53059.1"/>
    <property type="molecule type" value="Genomic_DNA"/>
</dbReference>
<sequence>MGYLPIPALQHHAFAPGFDQNAIQEALLLVLAMGYEIGDIEAAQLVLPDILNGLKVGGWLDSRGKNEIGATLAKVYLQSLLARGLLLRDMINPAEDDSNDKSPRIPEVFLEWFDDEDIISD</sequence>
<evidence type="ECO:0000313" key="2">
    <source>
        <dbReference type="Proteomes" id="UP000177418"/>
    </source>
</evidence>
<proteinExistence type="predicted"/>
<organism evidence="1 2">
    <name type="scientific">Candidatus Roizmanbacteria bacterium RIFCSPLOWO2_02_FULL_36_11</name>
    <dbReference type="NCBI Taxonomy" id="1802071"/>
    <lineage>
        <taxon>Bacteria</taxon>
        <taxon>Candidatus Roizmaniibacteriota</taxon>
    </lineage>
</organism>
<accession>A0A1F7JBR8</accession>
<evidence type="ECO:0000313" key="1">
    <source>
        <dbReference type="EMBL" id="OGK53059.1"/>
    </source>
</evidence>
<gene>
    <name evidence="1" type="ORF">A3H78_00020</name>
</gene>
<reference evidence="1 2" key="1">
    <citation type="journal article" date="2016" name="Nat. Commun.">
        <title>Thousands of microbial genomes shed light on interconnected biogeochemical processes in an aquifer system.</title>
        <authorList>
            <person name="Anantharaman K."/>
            <person name="Brown C.T."/>
            <person name="Hug L.A."/>
            <person name="Sharon I."/>
            <person name="Castelle C.J."/>
            <person name="Probst A.J."/>
            <person name="Thomas B.C."/>
            <person name="Singh A."/>
            <person name="Wilkins M.J."/>
            <person name="Karaoz U."/>
            <person name="Brodie E.L."/>
            <person name="Williams K.H."/>
            <person name="Hubbard S.S."/>
            <person name="Banfield J.F."/>
        </authorList>
    </citation>
    <scope>NUCLEOTIDE SEQUENCE [LARGE SCALE GENOMIC DNA]</scope>
</reference>
<comment type="caution">
    <text evidence="1">The sequence shown here is derived from an EMBL/GenBank/DDBJ whole genome shotgun (WGS) entry which is preliminary data.</text>
</comment>
<name>A0A1F7JBR8_9BACT</name>
<dbReference type="AlphaFoldDB" id="A0A1F7JBR8"/>